<feature type="coiled-coil region" evidence="1">
    <location>
        <begin position="394"/>
        <end position="421"/>
    </location>
</feature>
<dbReference type="EMBL" id="GL832979">
    <property type="protein sequence ID" value="EGD77646.1"/>
    <property type="molecule type" value="Genomic_DNA"/>
</dbReference>
<dbReference type="KEGG" id="sre:PTSG_08738"/>
<dbReference type="PANTHER" id="PTHR23159">
    <property type="entry name" value="CENTROSOMAL PROTEIN 2"/>
    <property type="match status" value="1"/>
</dbReference>
<feature type="compositionally biased region" description="Basic and acidic residues" evidence="2">
    <location>
        <begin position="165"/>
        <end position="181"/>
    </location>
</feature>
<dbReference type="Proteomes" id="UP000007799">
    <property type="component" value="Unassembled WGS sequence"/>
</dbReference>
<accession>F2UKJ7</accession>
<feature type="region of interest" description="Disordered" evidence="2">
    <location>
        <begin position="102"/>
        <end position="181"/>
    </location>
</feature>
<evidence type="ECO:0000256" key="1">
    <source>
        <dbReference type="SAM" id="Coils"/>
    </source>
</evidence>
<gene>
    <name evidence="3" type="ORF">PTSG_08738</name>
</gene>
<evidence type="ECO:0000256" key="2">
    <source>
        <dbReference type="SAM" id="MobiDB-lite"/>
    </source>
</evidence>
<feature type="region of interest" description="Disordered" evidence="2">
    <location>
        <begin position="222"/>
        <end position="277"/>
    </location>
</feature>
<feature type="coiled-coil region" evidence="1">
    <location>
        <begin position="290"/>
        <end position="370"/>
    </location>
</feature>
<evidence type="ECO:0000313" key="3">
    <source>
        <dbReference type="EMBL" id="EGD77646.1"/>
    </source>
</evidence>
<feature type="compositionally biased region" description="Low complexity" evidence="2">
    <location>
        <begin position="251"/>
        <end position="269"/>
    </location>
</feature>
<feature type="region of interest" description="Disordered" evidence="2">
    <location>
        <begin position="483"/>
        <end position="513"/>
    </location>
</feature>
<sequence>MADGIARSVFATLSGDGQAINTRDLMRVLPSSPSTSPFAATVAHASSEDATDVTDSALKEQAEAILQRLGAAPGADHVSFEEFAAALEGLDENLLRILSTSTATTGAEHTQEHHQPQQYGDAAPTPSLSSPSSPHTPSQAADPSQPLAGDEYASTRPTPLSPAAHELHSPRHSAEPHEFVHTPPHEAGLVLLDATASGHNSRGDDDGDDDDSVQHLSFEYDSLNASHGGGSSSGHRRSASHGVSPAYGRHSSTSGSRSGRASATLATARRSGDLQPMDTHDQFLVSRADFSALMEENTQLKDENERLAHRLRDAEQKLQDNETELLQLSHEERMVEEETRAQITALKHQINTLRKERAQWEQQQTQEEASVRTQLEQRHADKIRAMEEEHHAACVRKDVEMAELQEKVMQLKDAVAARDQELNTRQRQYQTEIGVLKSELRTQQSAFEQLTAEAEELRFAADTLKEVQEENRRLRDRLDEALQAQQHGDSRRADNNSYRQGGGGDGGDEDESGDVGAALMAAEDPAKPVAFDLAVEHKLDALKAEHRRERARLQMSIVVARLRVEAMEKELKQLSVLQCTTKIENDNFQVQLEVLGKSLEDMKKFVDTDGSVVRRLGPPRRLTWNAIMRRFTPDRQS</sequence>
<dbReference type="AlphaFoldDB" id="F2UKJ7"/>
<dbReference type="PANTHER" id="PTHR23159:SF31">
    <property type="entry name" value="CENTROSOME-ASSOCIATED PROTEIN CEP250 ISOFORM X1"/>
    <property type="match status" value="1"/>
</dbReference>
<dbReference type="RefSeq" id="XP_004990122.1">
    <property type="nucleotide sequence ID" value="XM_004990065.1"/>
</dbReference>
<keyword evidence="4" id="KW-1185">Reference proteome</keyword>
<dbReference type="GeneID" id="16070671"/>
<evidence type="ECO:0000313" key="4">
    <source>
        <dbReference type="Proteomes" id="UP000007799"/>
    </source>
</evidence>
<dbReference type="InParanoid" id="F2UKJ7"/>
<feature type="compositionally biased region" description="Low complexity" evidence="2">
    <location>
        <begin position="124"/>
        <end position="138"/>
    </location>
</feature>
<name>F2UKJ7_SALR5</name>
<reference evidence="3" key="1">
    <citation type="submission" date="2009-08" db="EMBL/GenBank/DDBJ databases">
        <title>Annotation of Salpingoeca rosetta.</title>
        <authorList>
            <consortium name="The Broad Institute Genome Sequencing Platform"/>
            <person name="Russ C."/>
            <person name="Cuomo C."/>
            <person name="Burger G."/>
            <person name="Gray M.W."/>
            <person name="Holland P.W.H."/>
            <person name="King N."/>
            <person name="Lang F.B.F."/>
            <person name="Roger A.J."/>
            <person name="Ruiz-Trillo I."/>
            <person name="Young S.K."/>
            <person name="Zeng Q."/>
            <person name="Gargeya S."/>
            <person name="Alvarado L."/>
            <person name="Berlin A."/>
            <person name="Chapman S.B."/>
            <person name="Chen Z."/>
            <person name="Freedman E."/>
            <person name="Gellesch M."/>
            <person name="Goldberg J."/>
            <person name="Griggs A."/>
            <person name="Gujja S."/>
            <person name="Heilman E."/>
            <person name="Heiman D."/>
            <person name="Howarth C."/>
            <person name="Mehta T."/>
            <person name="Neiman D."/>
            <person name="Pearson M."/>
            <person name="Roberts A."/>
            <person name="Saif S."/>
            <person name="Shea T."/>
            <person name="Shenoy N."/>
            <person name="Sisk P."/>
            <person name="Stolte C."/>
            <person name="Sykes S."/>
            <person name="White J."/>
            <person name="Yandava C."/>
            <person name="Haas B."/>
            <person name="Nusbaum C."/>
            <person name="Birren B."/>
        </authorList>
    </citation>
    <scope>NUCLEOTIDE SEQUENCE [LARGE SCALE GENOMIC DNA]</scope>
    <source>
        <strain evidence="3">ATCC 50818</strain>
    </source>
</reference>
<proteinExistence type="predicted"/>
<protein>
    <recommendedName>
        <fullName evidence="5">EF-hand domain-containing protein</fullName>
    </recommendedName>
</protein>
<evidence type="ECO:0008006" key="5">
    <source>
        <dbReference type="Google" id="ProtNLM"/>
    </source>
</evidence>
<organism evidence="4">
    <name type="scientific">Salpingoeca rosetta (strain ATCC 50818 / BSB-021)</name>
    <dbReference type="NCBI Taxonomy" id="946362"/>
    <lineage>
        <taxon>Eukaryota</taxon>
        <taxon>Choanoflagellata</taxon>
        <taxon>Craspedida</taxon>
        <taxon>Salpingoecidae</taxon>
        <taxon>Salpingoeca</taxon>
    </lineage>
</organism>
<keyword evidence="1" id="KW-0175">Coiled coil</keyword>